<dbReference type="Pfam" id="PF00144">
    <property type="entry name" value="Beta-lactamase"/>
    <property type="match status" value="1"/>
</dbReference>
<feature type="chain" id="PRO_5037832174" evidence="1">
    <location>
        <begin position="22"/>
        <end position="404"/>
    </location>
</feature>
<evidence type="ECO:0000259" key="2">
    <source>
        <dbReference type="Pfam" id="PF00144"/>
    </source>
</evidence>
<dbReference type="AlphaFoldDB" id="A0A934TXH3"/>
<dbReference type="InterPro" id="IPR001466">
    <property type="entry name" value="Beta-lactam-related"/>
</dbReference>
<keyword evidence="1" id="KW-0732">Signal</keyword>
<dbReference type="GO" id="GO:0016787">
    <property type="term" value="F:hydrolase activity"/>
    <property type="evidence" value="ECO:0007669"/>
    <property type="project" value="UniProtKB-KW"/>
</dbReference>
<dbReference type="RefSeq" id="WP_201176484.1">
    <property type="nucleotide sequence ID" value="NZ_JAEPWM010000011.1"/>
</dbReference>
<name>A0A934TXH3_9BURK</name>
<reference evidence="3" key="2">
    <citation type="submission" date="2021-01" db="EMBL/GenBank/DDBJ databases">
        <authorList>
            <person name="Kang M."/>
        </authorList>
    </citation>
    <scope>NUCLEOTIDE SEQUENCE</scope>
    <source>
        <strain evidence="3">KACC 17527</strain>
    </source>
</reference>
<evidence type="ECO:0000313" key="4">
    <source>
        <dbReference type="Proteomes" id="UP000630528"/>
    </source>
</evidence>
<feature type="signal peptide" evidence="1">
    <location>
        <begin position="1"/>
        <end position="21"/>
    </location>
</feature>
<protein>
    <submittedName>
        <fullName evidence="3">Serine hydrolase</fullName>
    </submittedName>
</protein>
<organism evidence="3 4">
    <name type="scientific">Ramlibacter ginsenosidimutans</name>
    <dbReference type="NCBI Taxonomy" id="502333"/>
    <lineage>
        <taxon>Bacteria</taxon>
        <taxon>Pseudomonadati</taxon>
        <taxon>Pseudomonadota</taxon>
        <taxon>Betaproteobacteria</taxon>
        <taxon>Burkholderiales</taxon>
        <taxon>Comamonadaceae</taxon>
        <taxon>Ramlibacter</taxon>
    </lineage>
</organism>
<keyword evidence="4" id="KW-1185">Reference proteome</keyword>
<dbReference type="InterPro" id="IPR050789">
    <property type="entry name" value="Diverse_Enzym_Activities"/>
</dbReference>
<comment type="caution">
    <text evidence="3">The sequence shown here is derived from an EMBL/GenBank/DDBJ whole genome shotgun (WGS) entry which is preliminary data.</text>
</comment>
<dbReference type="Proteomes" id="UP000630528">
    <property type="component" value="Unassembled WGS sequence"/>
</dbReference>
<keyword evidence="3" id="KW-0378">Hydrolase</keyword>
<accession>A0A934TXH3</accession>
<dbReference type="PANTHER" id="PTHR43283">
    <property type="entry name" value="BETA-LACTAMASE-RELATED"/>
    <property type="match status" value="1"/>
</dbReference>
<dbReference type="EMBL" id="JAEPWM010000011">
    <property type="protein sequence ID" value="MBK6008710.1"/>
    <property type="molecule type" value="Genomic_DNA"/>
</dbReference>
<proteinExistence type="predicted"/>
<reference evidence="3" key="1">
    <citation type="journal article" date="2012" name="J. Microbiol. Biotechnol.">
        <title>Ramlibacter ginsenosidimutans sp. nov., with ginsenoside-converting activity.</title>
        <authorList>
            <person name="Wang L."/>
            <person name="An D.S."/>
            <person name="Kim S.G."/>
            <person name="Jin F.X."/>
            <person name="Kim S.C."/>
            <person name="Lee S.T."/>
            <person name="Im W.T."/>
        </authorList>
    </citation>
    <scope>NUCLEOTIDE SEQUENCE</scope>
    <source>
        <strain evidence="3">KACC 17527</strain>
    </source>
</reference>
<dbReference type="InterPro" id="IPR012338">
    <property type="entry name" value="Beta-lactam/transpept-like"/>
</dbReference>
<dbReference type="Gene3D" id="3.40.710.10">
    <property type="entry name" value="DD-peptidase/beta-lactamase superfamily"/>
    <property type="match status" value="1"/>
</dbReference>
<dbReference type="PANTHER" id="PTHR43283:SF14">
    <property type="entry name" value="BLL8153 PROTEIN"/>
    <property type="match status" value="1"/>
</dbReference>
<gene>
    <name evidence="3" type="ORF">JJB11_21635</name>
</gene>
<sequence length="404" mass="44651">MKRRSLLISAGAAAMPIAARAFGDDWGAEAGYPTGWGEPRRIFSHTQTRVGNYSGGFESMFPVHTISAGTKVSPLTPRPRDDISYGFTQRTPQDYLKAWPITGLLIARKGEVWFEGYGFRRSAQMRMSGWSMSKSVTSLLLGICVDRGLIKSIDDRSDTYAKSLAGTLHGETTIRNLMNMSTGLALTGDQLQDNAQFYERALLGSDPDVVAALRDLNTRREPQGIHFIYNDMAASAIGVVIREVTRKSLSEFAQDALWGPLGAEGNATWWTDSKAAEFNCIGFAATLRDWARLGQLVAQRGRMNGAQVVSEAWIQECCSWGDKDSQVRVNYARPSTNGQIGGYKGMFWHLKSDGSRPIFSGFHGQRIYVDMPTETVVVQTCVDHNVQWRFDSFALFDAAVALKS</sequence>
<evidence type="ECO:0000256" key="1">
    <source>
        <dbReference type="SAM" id="SignalP"/>
    </source>
</evidence>
<evidence type="ECO:0000313" key="3">
    <source>
        <dbReference type="EMBL" id="MBK6008710.1"/>
    </source>
</evidence>
<feature type="domain" description="Beta-lactamase-related" evidence="2">
    <location>
        <begin position="104"/>
        <end position="312"/>
    </location>
</feature>
<dbReference type="SUPFAM" id="SSF56601">
    <property type="entry name" value="beta-lactamase/transpeptidase-like"/>
    <property type="match status" value="1"/>
</dbReference>